<keyword evidence="14" id="KW-1185">Reference proteome</keyword>
<gene>
    <name evidence="10 13" type="primary">murG</name>
    <name evidence="13" type="ORF">IGS67_09435</name>
</gene>
<comment type="catalytic activity">
    <reaction evidence="10">
        <text>di-trans,octa-cis-undecaprenyl diphospho-N-acetyl-alpha-D-muramoyl-L-alanyl-D-glutamyl-meso-2,6-diaminopimeloyl-D-alanyl-D-alanine + UDP-N-acetyl-alpha-D-glucosamine = di-trans,octa-cis-undecaprenyl diphospho-[N-acetyl-alpha-D-glucosaminyl-(1-&gt;4)]-N-acetyl-alpha-D-muramoyl-L-alanyl-D-glutamyl-meso-2,6-diaminopimeloyl-D-alanyl-D-alanine + UDP + H(+)</text>
        <dbReference type="Rhea" id="RHEA:31227"/>
        <dbReference type="ChEBI" id="CHEBI:15378"/>
        <dbReference type="ChEBI" id="CHEBI:57705"/>
        <dbReference type="ChEBI" id="CHEBI:58223"/>
        <dbReference type="ChEBI" id="CHEBI:61387"/>
        <dbReference type="ChEBI" id="CHEBI:61388"/>
        <dbReference type="EC" id="2.4.1.227"/>
    </reaction>
</comment>
<accession>A0ABR9DRD7</accession>
<feature type="domain" description="Glycosyltransferase family 28 N-terminal" evidence="11">
    <location>
        <begin position="1"/>
        <end position="139"/>
    </location>
</feature>
<comment type="pathway">
    <text evidence="10">Cell wall biogenesis; peptidoglycan biosynthesis.</text>
</comment>
<evidence type="ECO:0000256" key="6">
    <source>
        <dbReference type="ARBA" id="ARBA00022984"/>
    </source>
</evidence>
<dbReference type="HAMAP" id="MF_00033">
    <property type="entry name" value="MurG"/>
    <property type="match status" value="1"/>
</dbReference>
<comment type="function">
    <text evidence="10">Cell wall formation. Catalyzes the transfer of a GlcNAc subunit on undecaprenyl-pyrophosphoryl-MurNAc-pentapeptide (lipid intermediate I) to form undecaprenyl-pyrophosphoryl-MurNAc-(pentapeptide)GlcNAc (lipid intermediate II).</text>
</comment>
<evidence type="ECO:0000256" key="10">
    <source>
        <dbReference type="HAMAP-Rule" id="MF_00033"/>
    </source>
</evidence>
<evidence type="ECO:0000256" key="9">
    <source>
        <dbReference type="ARBA" id="ARBA00023316"/>
    </source>
</evidence>
<evidence type="ECO:0000256" key="4">
    <source>
        <dbReference type="ARBA" id="ARBA00022679"/>
    </source>
</evidence>
<keyword evidence="1 10" id="KW-1003">Cell membrane</keyword>
<keyword evidence="7 10" id="KW-0472">Membrane</keyword>
<dbReference type="InterPro" id="IPR006009">
    <property type="entry name" value="GlcNAc_MurG"/>
</dbReference>
<proteinExistence type="inferred from homology"/>
<evidence type="ECO:0000259" key="11">
    <source>
        <dbReference type="Pfam" id="PF03033"/>
    </source>
</evidence>
<reference evidence="13 14" key="1">
    <citation type="submission" date="2020-09" db="EMBL/GenBank/DDBJ databases">
        <title>Flavimobilis rhizosphaerae sp. nov., isolated from rhizosphere soil of Spartina alterniflora.</title>
        <authorList>
            <person name="Hanqin C."/>
        </authorList>
    </citation>
    <scope>NUCLEOTIDE SEQUENCE [LARGE SCALE GENOMIC DNA]</scope>
    <source>
        <strain evidence="13 14">GY 10621</strain>
    </source>
</reference>
<feature type="binding site" evidence="10">
    <location>
        <position position="300"/>
    </location>
    <ligand>
        <name>UDP-N-acetyl-alpha-D-glucosamine</name>
        <dbReference type="ChEBI" id="CHEBI:57705"/>
    </ligand>
</feature>
<evidence type="ECO:0000313" key="14">
    <source>
        <dbReference type="Proteomes" id="UP000642107"/>
    </source>
</evidence>
<dbReference type="PANTHER" id="PTHR21015:SF22">
    <property type="entry name" value="GLYCOSYLTRANSFERASE"/>
    <property type="match status" value="1"/>
</dbReference>
<evidence type="ECO:0000259" key="12">
    <source>
        <dbReference type="Pfam" id="PF04101"/>
    </source>
</evidence>
<feature type="binding site" evidence="10">
    <location>
        <position position="198"/>
    </location>
    <ligand>
        <name>UDP-N-acetyl-alpha-D-glucosamine</name>
        <dbReference type="ChEBI" id="CHEBI:57705"/>
    </ligand>
</feature>
<feature type="binding site" evidence="10">
    <location>
        <position position="158"/>
    </location>
    <ligand>
        <name>UDP-N-acetyl-alpha-D-glucosamine</name>
        <dbReference type="ChEBI" id="CHEBI:57705"/>
    </ligand>
</feature>
<keyword evidence="9 10" id="KW-0961">Cell wall biogenesis/degradation</keyword>
<evidence type="ECO:0000256" key="8">
    <source>
        <dbReference type="ARBA" id="ARBA00023306"/>
    </source>
</evidence>
<dbReference type="GO" id="GO:0016757">
    <property type="term" value="F:glycosyltransferase activity"/>
    <property type="evidence" value="ECO:0007669"/>
    <property type="project" value="UniProtKB-KW"/>
</dbReference>
<dbReference type="Gene3D" id="3.40.50.2000">
    <property type="entry name" value="Glycogen Phosphorylase B"/>
    <property type="match status" value="2"/>
</dbReference>
<protein>
    <recommendedName>
        <fullName evidence="10">UDP-N-acetylglucosamine--N-acetylmuramyl-(pentapeptide) pyrophosphoryl-undecaprenol N-acetylglucosamine transferase</fullName>
        <ecNumber evidence="10">2.4.1.227</ecNumber>
    </recommendedName>
    <alternativeName>
        <fullName evidence="10">Undecaprenyl-PP-MurNAc-pentapeptide-UDPGlcNAc GlcNAc transferase</fullName>
    </alternativeName>
</protein>
<comment type="caution">
    <text evidence="13">The sequence shown here is derived from an EMBL/GenBank/DDBJ whole genome shotgun (WGS) entry which is preliminary data.</text>
</comment>
<dbReference type="Pfam" id="PF03033">
    <property type="entry name" value="Glyco_transf_28"/>
    <property type="match status" value="1"/>
</dbReference>
<comment type="similarity">
    <text evidence="10">Belongs to the glycosyltransferase 28 family. MurG subfamily.</text>
</comment>
<keyword evidence="4 10" id="KW-0808">Transferase</keyword>
<keyword evidence="3 10" id="KW-0328">Glycosyltransferase</keyword>
<feature type="binding site" evidence="10">
    <location>
        <position position="121"/>
    </location>
    <ligand>
        <name>UDP-N-acetyl-alpha-D-glucosamine</name>
        <dbReference type="ChEBI" id="CHEBI:57705"/>
    </ligand>
</feature>
<keyword evidence="8 10" id="KW-0131">Cell cycle</keyword>
<keyword evidence="5 10" id="KW-0133">Cell shape</keyword>
<keyword evidence="2 10" id="KW-0132">Cell division</keyword>
<evidence type="ECO:0000313" key="13">
    <source>
        <dbReference type="EMBL" id="MBD9699709.1"/>
    </source>
</evidence>
<dbReference type="CDD" id="cd03785">
    <property type="entry name" value="GT28_MurG"/>
    <property type="match status" value="1"/>
</dbReference>
<organism evidence="13 14">
    <name type="scientific">Flavimobilis rhizosphaerae</name>
    <dbReference type="NCBI Taxonomy" id="2775421"/>
    <lineage>
        <taxon>Bacteria</taxon>
        <taxon>Bacillati</taxon>
        <taxon>Actinomycetota</taxon>
        <taxon>Actinomycetes</taxon>
        <taxon>Micrococcales</taxon>
        <taxon>Jonesiaceae</taxon>
        <taxon>Flavimobilis</taxon>
    </lineage>
</organism>
<dbReference type="EC" id="2.4.1.227" evidence="10"/>
<name>A0ABR9DRD7_9MICO</name>
<dbReference type="InterPro" id="IPR004276">
    <property type="entry name" value="GlycoTrans_28_N"/>
</dbReference>
<evidence type="ECO:0000256" key="2">
    <source>
        <dbReference type="ARBA" id="ARBA00022618"/>
    </source>
</evidence>
<feature type="binding site" evidence="10">
    <location>
        <begin position="7"/>
        <end position="9"/>
    </location>
    <ligand>
        <name>UDP-N-acetyl-alpha-D-glucosamine</name>
        <dbReference type="ChEBI" id="CHEBI:57705"/>
    </ligand>
</feature>
<dbReference type="Pfam" id="PF04101">
    <property type="entry name" value="Glyco_tran_28_C"/>
    <property type="match status" value="1"/>
</dbReference>
<evidence type="ECO:0000256" key="5">
    <source>
        <dbReference type="ARBA" id="ARBA00022960"/>
    </source>
</evidence>
<comment type="caution">
    <text evidence="10">Lacks conserved residue(s) required for the propagation of feature annotation.</text>
</comment>
<evidence type="ECO:0000256" key="1">
    <source>
        <dbReference type="ARBA" id="ARBA00022475"/>
    </source>
</evidence>
<evidence type="ECO:0000256" key="7">
    <source>
        <dbReference type="ARBA" id="ARBA00023136"/>
    </source>
</evidence>
<dbReference type="PANTHER" id="PTHR21015">
    <property type="entry name" value="UDP-N-ACETYLGLUCOSAMINE--N-ACETYLMURAMYL-(PENTAPEPTIDE) PYROPHOSPHORYL-UNDECAPRENOL N-ACETYLGLUCOSAMINE TRANSFERASE 1"/>
    <property type="match status" value="1"/>
</dbReference>
<feature type="domain" description="Glycosyl transferase family 28 C-terminal" evidence="12">
    <location>
        <begin position="192"/>
        <end position="350"/>
    </location>
</feature>
<dbReference type="EMBL" id="JACZDF010000004">
    <property type="protein sequence ID" value="MBD9699709.1"/>
    <property type="molecule type" value="Genomic_DNA"/>
</dbReference>
<dbReference type="NCBIfam" id="TIGR01133">
    <property type="entry name" value="murG"/>
    <property type="match status" value="1"/>
</dbReference>
<sequence length="371" mass="37932">MLAGGGTAGHVNPLLAVADELRARDASTRITVLGTAEGLEADLVPARGHTLVHVPRVPLPRRPSAEMFSVPSRLRAAVRAAEDAIVEAEASVVVGFGGYVSTPAYLAARRRGVPVVVHEQNARPGLANRLGARRAAAVAVTFPGTPLRGARLTGLPLRREIATLALARRVDALAARREAAEQLGLDPDRTILVVTGGSLGAQSLNTAMAGAAAALADLGPGRPQVLHLTGRGKDAEVRAAVGAAGLDGDYVVAEYLLEMERALAVADLVLCRAGAGTVAELTALGLPAAYVPLPIGNGEQRLNAQPAVDAGGGLLVEDRLLSPAWVASTLLPLLGDRARREEMAAAATRVGRPEATAAVVDLVLAAAGGAR</sequence>
<evidence type="ECO:0000256" key="3">
    <source>
        <dbReference type="ARBA" id="ARBA00022676"/>
    </source>
</evidence>
<keyword evidence="6 10" id="KW-0573">Peptidoglycan synthesis</keyword>
<comment type="subcellular location">
    <subcellularLocation>
        <location evidence="10">Cell membrane</location>
        <topology evidence="10">Peripheral membrane protein</topology>
        <orientation evidence="10">Cytoplasmic side</orientation>
    </subcellularLocation>
</comment>
<dbReference type="SUPFAM" id="SSF53756">
    <property type="entry name" value="UDP-Glycosyltransferase/glycogen phosphorylase"/>
    <property type="match status" value="1"/>
</dbReference>
<dbReference type="InterPro" id="IPR007235">
    <property type="entry name" value="Glyco_trans_28_C"/>
</dbReference>
<dbReference type="Proteomes" id="UP000642107">
    <property type="component" value="Unassembled WGS sequence"/>
</dbReference>